<evidence type="ECO:0000256" key="1">
    <source>
        <dbReference type="SAM" id="MobiDB-lite"/>
    </source>
</evidence>
<proteinExistence type="predicted"/>
<feature type="compositionally biased region" description="Pro residues" evidence="1">
    <location>
        <begin position="1"/>
        <end position="12"/>
    </location>
</feature>
<dbReference type="Proteomes" id="UP000601223">
    <property type="component" value="Unassembled WGS sequence"/>
</dbReference>
<sequence>MFSPMPHVPANPAPITGMVSRRPGADSIARSTILGTCTRHPPPSAPIAVRTHGI</sequence>
<evidence type="ECO:0000313" key="2">
    <source>
        <dbReference type="EMBL" id="GIF81437.1"/>
    </source>
</evidence>
<gene>
    <name evidence="2" type="ORF">Cba03nite_27860</name>
</gene>
<accession>A0A8J3JAV1</accession>
<feature type="region of interest" description="Disordered" evidence="1">
    <location>
        <begin position="1"/>
        <end position="22"/>
    </location>
</feature>
<protein>
    <submittedName>
        <fullName evidence="2">Uncharacterized protein</fullName>
    </submittedName>
</protein>
<organism evidence="2 3">
    <name type="scientific">Catellatospora bangladeshensis</name>
    <dbReference type="NCBI Taxonomy" id="310355"/>
    <lineage>
        <taxon>Bacteria</taxon>
        <taxon>Bacillati</taxon>
        <taxon>Actinomycetota</taxon>
        <taxon>Actinomycetes</taxon>
        <taxon>Micromonosporales</taxon>
        <taxon>Micromonosporaceae</taxon>
        <taxon>Catellatospora</taxon>
    </lineage>
</organism>
<evidence type="ECO:0000313" key="3">
    <source>
        <dbReference type="Proteomes" id="UP000601223"/>
    </source>
</evidence>
<dbReference type="EMBL" id="BONF01000014">
    <property type="protein sequence ID" value="GIF81437.1"/>
    <property type="molecule type" value="Genomic_DNA"/>
</dbReference>
<feature type="region of interest" description="Disordered" evidence="1">
    <location>
        <begin position="34"/>
        <end position="54"/>
    </location>
</feature>
<comment type="caution">
    <text evidence="2">The sequence shown here is derived from an EMBL/GenBank/DDBJ whole genome shotgun (WGS) entry which is preliminary data.</text>
</comment>
<reference evidence="2 3" key="1">
    <citation type="submission" date="2021-01" db="EMBL/GenBank/DDBJ databases">
        <title>Whole genome shotgun sequence of Catellatospora bangladeshensis NBRC 107357.</title>
        <authorList>
            <person name="Komaki H."/>
            <person name="Tamura T."/>
        </authorList>
    </citation>
    <scope>NUCLEOTIDE SEQUENCE [LARGE SCALE GENOMIC DNA]</scope>
    <source>
        <strain evidence="2 3">NBRC 107357</strain>
    </source>
</reference>
<name>A0A8J3JAV1_9ACTN</name>
<dbReference type="AlphaFoldDB" id="A0A8J3JAV1"/>
<keyword evidence="3" id="KW-1185">Reference proteome</keyword>